<evidence type="ECO:0000313" key="3">
    <source>
        <dbReference type="EMBL" id="ORA67900.1"/>
    </source>
</evidence>
<dbReference type="GO" id="GO:0016042">
    <property type="term" value="P:lipid catabolic process"/>
    <property type="evidence" value="ECO:0007669"/>
    <property type="project" value="InterPro"/>
</dbReference>
<dbReference type="InterPro" id="IPR029058">
    <property type="entry name" value="AB_hydrolase_fold"/>
</dbReference>
<keyword evidence="2" id="KW-1133">Transmembrane helix</keyword>
<dbReference type="Proteomes" id="UP000192772">
    <property type="component" value="Unassembled WGS sequence"/>
</dbReference>
<dbReference type="PANTHER" id="PTHR34853">
    <property type="match status" value="1"/>
</dbReference>
<dbReference type="PIRSF" id="PIRSF029171">
    <property type="entry name" value="Esterase_LipA"/>
    <property type="match status" value="1"/>
</dbReference>
<sequence length="418" mass="44120">MPSQRSGATRKAVLVVAVALVAVVLGALVIVPLRPIATMLAIRVLNQFPSSGGPPVPIESADTSGTGPGSLVSATTMPGVTRTVEGRRLRAARVVYRSTSGDTGEATVVSGSVFTPLNDAPDGGWPVVAFGHGTLGIDPHCAPSLSPSLMNLVNVVRVLIQQGYAVALPDYQGLGVKGVHPYSDARTAGLNMIDAVRALRHTFDGVSDNWAALGDSQGGAASWAADEQAQAYAPELHLVGAVASSPAADISGMVSKAEEGTLTVEQRPVMQAVIESLARLHPDLDRDDYRRFEATRHWDQLSDCTEEGAYARAAAIQRIGPREFTPKTPQAADRLRGLLEDWALPQMPLSAPLYVFYGGKDPFIDAEWTGSAIEEACALGGVVSIEFDPEAGHNPADAIQMLDWIDDRFAGRPAPNDC</sequence>
<dbReference type="Gene3D" id="3.40.50.1820">
    <property type="entry name" value="alpha/beta hydrolase"/>
    <property type="match status" value="2"/>
</dbReference>
<dbReference type="OrthoDB" id="9798122at2"/>
<evidence type="ECO:0000313" key="4">
    <source>
        <dbReference type="Proteomes" id="UP000192772"/>
    </source>
</evidence>
<dbReference type="EMBL" id="MVHP01000004">
    <property type="protein sequence ID" value="ORA67900.1"/>
    <property type="molecule type" value="Genomic_DNA"/>
</dbReference>
<evidence type="ECO:0008006" key="5">
    <source>
        <dbReference type="Google" id="ProtNLM"/>
    </source>
</evidence>
<dbReference type="SUPFAM" id="SSF53474">
    <property type="entry name" value="alpha/beta-Hydrolases"/>
    <property type="match status" value="1"/>
</dbReference>
<feature type="region of interest" description="Disordered" evidence="1">
    <location>
        <begin position="55"/>
        <end position="75"/>
    </location>
</feature>
<dbReference type="GO" id="GO:0004806">
    <property type="term" value="F:triacylglycerol lipase activity"/>
    <property type="evidence" value="ECO:0007669"/>
    <property type="project" value="InterPro"/>
</dbReference>
<organism evidence="3 4">
    <name type="scientific">Mycolicibacterium elephantis</name>
    <dbReference type="NCBI Taxonomy" id="81858"/>
    <lineage>
        <taxon>Bacteria</taxon>
        <taxon>Bacillati</taxon>
        <taxon>Actinomycetota</taxon>
        <taxon>Actinomycetes</taxon>
        <taxon>Mycobacteriales</taxon>
        <taxon>Mycobacteriaceae</taxon>
        <taxon>Mycolicibacterium</taxon>
    </lineage>
</organism>
<keyword evidence="2" id="KW-0812">Transmembrane</keyword>
<feature type="transmembrane region" description="Helical" evidence="2">
    <location>
        <begin position="12"/>
        <end position="33"/>
    </location>
</feature>
<reference evidence="3 4" key="1">
    <citation type="submission" date="2017-02" db="EMBL/GenBank/DDBJ databases">
        <title>The new phylogeny of genus Mycobacterium.</title>
        <authorList>
            <person name="Tortoli E."/>
            <person name="Trovato A."/>
            <person name="Cirillo D.M."/>
        </authorList>
    </citation>
    <scope>NUCLEOTIDE SEQUENCE [LARGE SCALE GENOMIC DNA]</scope>
    <source>
        <strain evidence="3 4">FI-09383</strain>
    </source>
</reference>
<evidence type="ECO:0000256" key="1">
    <source>
        <dbReference type="SAM" id="MobiDB-lite"/>
    </source>
</evidence>
<dbReference type="InterPro" id="IPR005152">
    <property type="entry name" value="Lipase_secreted"/>
</dbReference>
<dbReference type="Pfam" id="PF03583">
    <property type="entry name" value="LIP"/>
    <property type="match status" value="1"/>
</dbReference>
<evidence type="ECO:0000256" key="2">
    <source>
        <dbReference type="SAM" id="Phobius"/>
    </source>
</evidence>
<dbReference type="PANTHER" id="PTHR34853:SF1">
    <property type="entry name" value="LIPASE 5"/>
    <property type="match status" value="1"/>
</dbReference>
<accession>A0A1X0D841</accession>
<dbReference type="RefSeq" id="WP_052761545.1">
    <property type="nucleotide sequence ID" value="NZ_LBNO01000019.1"/>
</dbReference>
<name>A0A1X0D841_9MYCO</name>
<comment type="caution">
    <text evidence="3">The sequence shown here is derived from an EMBL/GenBank/DDBJ whole genome shotgun (WGS) entry which is preliminary data.</text>
</comment>
<proteinExistence type="predicted"/>
<gene>
    <name evidence="3" type="ORF">BST23_05850</name>
</gene>
<protein>
    <recommendedName>
        <fullName evidence="5">Lipase</fullName>
    </recommendedName>
</protein>
<dbReference type="STRING" id="81858.BST23_05850"/>
<keyword evidence="2" id="KW-0472">Membrane</keyword>
<dbReference type="AlphaFoldDB" id="A0A1X0D841"/>